<evidence type="ECO:0000313" key="2">
    <source>
        <dbReference type="Proteomes" id="UP000030170"/>
    </source>
</evidence>
<gene>
    <name evidence="1" type="ORF">DO97_15915</name>
</gene>
<organism evidence="1 2">
    <name type="scientific">Neosynechococcus sphagnicola sy1</name>
    <dbReference type="NCBI Taxonomy" id="1497020"/>
    <lineage>
        <taxon>Bacteria</taxon>
        <taxon>Bacillati</taxon>
        <taxon>Cyanobacteriota</taxon>
        <taxon>Cyanophyceae</taxon>
        <taxon>Neosynechococcales</taxon>
        <taxon>Neosynechococcaceae</taxon>
        <taxon>Neosynechococcus</taxon>
    </lineage>
</organism>
<sequence>MRKSSLKFLSELFRKNCNYYSYRSVWFLEICLFDLRPNKQQARLMFGIIQHLWYCLSTELIKLHLLEK</sequence>
<evidence type="ECO:0000313" key="1">
    <source>
        <dbReference type="EMBL" id="KGF71760.1"/>
    </source>
</evidence>
<keyword evidence="2" id="KW-1185">Reference proteome</keyword>
<name>A0A098TGN6_9CYAN</name>
<dbReference type="Proteomes" id="UP000030170">
    <property type="component" value="Unassembled WGS sequence"/>
</dbReference>
<accession>A0A098TGN6</accession>
<dbReference type="STRING" id="1497020.DO97_15915"/>
<proteinExistence type="predicted"/>
<comment type="caution">
    <text evidence="1">The sequence shown here is derived from an EMBL/GenBank/DDBJ whole genome shotgun (WGS) entry which is preliminary data.</text>
</comment>
<protein>
    <submittedName>
        <fullName evidence="1">Uncharacterized protein</fullName>
    </submittedName>
</protein>
<dbReference type="AlphaFoldDB" id="A0A098TGN6"/>
<dbReference type="EMBL" id="JJML01000053">
    <property type="protein sequence ID" value="KGF71760.1"/>
    <property type="molecule type" value="Genomic_DNA"/>
</dbReference>
<reference evidence="1 2" key="1">
    <citation type="journal article" date="2014" name="Mol. Ecol.">
        <title>Evolution of Synechococcus.</title>
        <authorList>
            <person name="Dvorak P."/>
            <person name="Casamatta D."/>
            <person name="Hasler P."/>
            <person name="Poulickova A."/>
            <person name="Ondrej V."/>
            <person name="Sanges R."/>
        </authorList>
    </citation>
    <scope>NUCLEOTIDE SEQUENCE [LARGE SCALE GENOMIC DNA]</scope>
    <source>
        <strain evidence="1 2">CAUP A 1101</strain>
    </source>
</reference>